<feature type="region of interest" description="Disordered" evidence="4">
    <location>
        <begin position="436"/>
        <end position="468"/>
    </location>
</feature>
<reference evidence="8 9" key="1">
    <citation type="submission" date="2022-12" db="EMBL/GenBank/DDBJ databases">
        <title>Genomic features and morphological characterization of a novel Knufia sp. strain isolated from spacecraft assembly facility.</title>
        <authorList>
            <person name="Teixeira M."/>
            <person name="Chander A.M."/>
            <person name="Stajich J.E."/>
            <person name="Venkateswaran K."/>
        </authorList>
    </citation>
    <scope>NUCLEOTIDE SEQUENCE [LARGE SCALE GENOMIC DNA]</scope>
    <source>
        <strain evidence="8 9">FJI-L2-BK-P2</strain>
    </source>
</reference>
<protein>
    <submittedName>
        <fullName evidence="8">mRNA cleavage and polyadenylation factor subunit</fullName>
    </submittedName>
</protein>
<feature type="compositionally biased region" description="Basic and acidic residues" evidence="4">
    <location>
        <begin position="1638"/>
        <end position="1648"/>
    </location>
</feature>
<accession>A0AAN8EVJ2</accession>
<keyword evidence="9" id="KW-1185">Reference proteome</keyword>
<evidence type="ECO:0000259" key="5">
    <source>
        <dbReference type="Pfam" id="PF03178"/>
    </source>
</evidence>
<evidence type="ECO:0000259" key="7">
    <source>
        <dbReference type="Pfam" id="PF23726"/>
    </source>
</evidence>
<evidence type="ECO:0000256" key="3">
    <source>
        <dbReference type="ARBA" id="ARBA00023242"/>
    </source>
</evidence>
<name>A0AAN8EVJ2_9EURO</name>
<evidence type="ECO:0000313" key="8">
    <source>
        <dbReference type="EMBL" id="KAK5953143.1"/>
    </source>
</evidence>
<dbReference type="EMBL" id="JAKLMC020000012">
    <property type="protein sequence ID" value="KAK5953143.1"/>
    <property type="molecule type" value="Genomic_DNA"/>
</dbReference>
<keyword evidence="2" id="KW-0507">mRNA processing</keyword>
<evidence type="ECO:0000256" key="4">
    <source>
        <dbReference type="SAM" id="MobiDB-lite"/>
    </source>
</evidence>
<dbReference type="InterPro" id="IPR050358">
    <property type="entry name" value="RSE1/DDB1/CFT1"/>
</dbReference>
<dbReference type="InterPro" id="IPR018846">
    <property type="entry name" value="Beta-prop_RSE1/DDB1/CPSF1_1st"/>
</dbReference>
<keyword evidence="3" id="KW-0539">Nucleus</keyword>
<evidence type="ECO:0000256" key="2">
    <source>
        <dbReference type="ARBA" id="ARBA00022664"/>
    </source>
</evidence>
<dbReference type="InterPro" id="IPR015943">
    <property type="entry name" value="WD40/YVTN_repeat-like_dom_sf"/>
</dbReference>
<feature type="domain" description="RSE1/DDB1/CPSF1 first beta-propeller" evidence="6">
    <location>
        <begin position="13"/>
        <end position="417"/>
    </location>
</feature>
<gene>
    <name evidence="8" type="primary">CFT1</name>
    <name evidence="8" type="ORF">OHC33_005711</name>
</gene>
<feature type="compositionally biased region" description="Polar residues" evidence="4">
    <location>
        <begin position="457"/>
        <end position="468"/>
    </location>
</feature>
<feature type="compositionally biased region" description="Acidic residues" evidence="4">
    <location>
        <begin position="165"/>
        <end position="175"/>
    </location>
</feature>
<dbReference type="Proteomes" id="UP001316803">
    <property type="component" value="Unassembled WGS sequence"/>
</dbReference>
<dbReference type="Pfam" id="PF03178">
    <property type="entry name" value="CPSF_A"/>
    <property type="match status" value="1"/>
</dbReference>
<proteinExistence type="predicted"/>
<evidence type="ECO:0000256" key="1">
    <source>
        <dbReference type="ARBA" id="ARBA00004123"/>
    </source>
</evidence>
<feature type="compositionally biased region" description="Basic and acidic residues" evidence="4">
    <location>
        <begin position="1614"/>
        <end position="1628"/>
    </location>
</feature>
<comment type="subcellular location">
    <subcellularLocation>
        <location evidence="1">Nucleus</location>
    </subcellularLocation>
</comment>
<dbReference type="Pfam" id="PF23726">
    <property type="entry name" value="Beta-prop_RSE1_2nd"/>
    <property type="match status" value="1"/>
</dbReference>
<organism evidence="8 9">
    <name type="scientific">Knufia fluminis</name>
    <dbReference type="NCBI Taxonomy" id="191047"/>
    <lineage>
        <taxon>Eukaryota</taxon>
        <taxon>Fungi</taxon>
        <taxon>Dikarya</taxon>
        <taxon>Ascomycota</taxon>
        <taxon>Pezizomycotina</taxon>
        <taxon>Eurotiomycetes</taxon>
        <taxon>Chaetothyriomycetidae</taxon>
        <taxon>Chaetothyriales</taxon>
        <taxon>Trichomeriaceae</taxon>
        <taxon>Knufia</taxon>
    </lineage>
</organism>
<sequence>MQCYSELLPPSGVTNSVRAAFTSANATNLVVAKTSLLQIFDFRVSDESEEAKLVLVCEYALQGTISALGTVHPLKSKSGGDALLIAFRDAKLSLIEWDPSQHSISTISIHYYENHDLLLCPWGPDLKDCVSHLTIDPSSRCAAFNFNVNSLAIIPFHHENDDLEMDDGFDDLDDEKPDRSPTKQLNGDTHHGDKLYAPSFVLPMTALDPGLLHPVAMTFLYEYREPTIGVLYSTLAASMNTTPERRDVLAYAVYTLDIDQKASTTLLSVTKLPNDLQQVVAVPAPVGGTLLVGGNELIHIDQGGRANAIGVNEFSKEFSSFPMADQSDLELRLEGCQVQCLESTSNDMLLVLNDGQFIVLSFRMDGRSVSGLSVQRIDESWTSKVFKARCSAITGLAQGHLFLGSEEADSVVISTSRRAAPLKRVASRAFLDDTNGEINIDEEDEDDDDDLYADSKVNGNNQQGSFEGSNIVLKDRIHSIAPLQDITLGRPQKRKRENDDEPEATTADLNRLELVASSNSGGNGSLAFLSRSLKPKVVKTFKRDHAKSVFALSSDTSELEADTRPFDDMLVLADGLGSSTKQSSLLSMSAMIEEKDGNDFEKGDCAIATGRLATGSHVVVYTKDVRAYNKDFGLDQIFAIVDEDADATAEVVAATVTDSHILILKDDNTITLLKTDKSGDLDEVELPEGIPCEDILSACIYEDKHDFFDTKRYDTKAPNAKAQILAVLTNQGSLSLHLVTNLNVEVFGCAGLDFLPTQLSSDMQIPKHWRNKDSLAEMSLCTLGPVAHSKPYLLVRNKSFDVTIYEPYSIPDVKGTYRFAKLSCHNGDAREAYNDRGEELSGASSRQILPLHDVAGMGVAFVSGKYPSIIVKTAASMPHVHKLDIGAISHVSSFHDSSCNRGFVYTNVQNELTFCEIPTSTILDFADWVTDKVEIGDEVSGLTYYPRTGSYVLATSTTAPFHLPRDDEWHPEWEERNEKATPKFLPTTRAYSLKLISSTTHSIISQHHFEADEQVLSVKCMNLEVSEQTHERKDLIVVGTGFIKGENVATRGNLYLFDIVDVVPQPDIPETDLKLKLVTKEDVRGAVTAISPIGTQGFVLAAQGQKCMVRGLREDNAILPVGFMDMRYYVSVTKELAGTGLTILGDAFAGLWLMGYSEEPYKMQLLGRDLENPSVVAAEFLPQDKQLYIICSDGNGDLRILQYDPWNPKTERGSILLHKSTFNTGYLPTLMTLLPRSPTSSEALVAANSAAANDSDSEDGMQVEPPALPTSHQVLIVTKEGAIALITPLSEQAYRRLSTLQTALTTQLEQHCGLNPRAHRDIETDGVGGRAMIDGQVVKRWLDQSSQHKYTLADRVGGTVWEVRSDLEAVGGAGLGYLNELPSQSAYLSLNYGASELFVIANETTSPSASTFDVNKTSLLDPASFAAPILDAIRKKADENSDALSLIGFMLFVLVAIGPLYRLYDWLRAKLSQYNSRRYHVEKGRRRVYESSLLPRNQTELSSELAKRYTIDKPPKWWSSFHTQEHWRSYLESSVLVWVVEVVQPLTQKEPYEPFHGDTAHPHEAEVHKMWQRILTEEPDLKVHQCLLANHHWFERLGAAIGFTAVMERRKRRREEQKARKREEERRKQLGRHQSNSAKEKTEHHGETESPLAAWTQSEEAKSDCGRNIPDRLRSARDDIRAASGNGKDLYEAR</sequence>
<feature type="region of interest" description="Disordered" evidence="4">
    <location>
        <begin position="1609"/>
        <end position="1694"/>
    </location>
</feature>
<dbReference type="GO" id="GO:0003676">
    <property type="term" value="F:nucleic acid binding"/>
    <property type="evidence" value="ECO:0007669"/>
    <property type="project" value="InterPro"/>
</dbReference>
<evidence type="ECO:0000259" key="6">
    <source>
        <dbReference type="Pfam" id="PF10433"/>
    </source>
</evidence>
<dbReference type="GO" id="GO:0005634">
    <property type="term" value="C:nucleus"/>
    <property type="evidence" value="ECO:0007669"/>
    <property type="project" value="UniProtKB-SubCell"/>
</dbReference>
<dbReference type="Gene3D" id="2.130.10.10">
    <property type="entry name" value="YVTN repeat-like/Quinoprotein amine dehydrogenase"/>
    <property type="match status" value="2"/>
</dbReference>
<comment type="caution">
    <text evidence="8">The sequence shown here is derived from an EMBL/GenBank/DDBJ whole genome shotgun (WGS) entry which is preliminary data.</text>
</comment>
<feature type="region of interest" description="Disordered" evidence="4">
    <location>
        <begin position="165"/>
        <end position="191"/>
    </location>
</feature>
<dbReference type="Pfam" id="PF10433">
    <property type="entry name" value="Beta-prop_RSE1_1st"/>
    <property type="match status" value="1"/>
</dbReference>
<feature type="compositionally biased region" description="Basic and acidic residues" evidence="4">
    <location>
        <begin position="1659"/>
        <end position="1681"/>
    </location>
</feature>
<dbReference type="InterPro" id="IPR058543">
    <property type="entry name" value="Beta-prop_RSE1/DDB1/CPSF1_2nd"/>
</dbReference>
<feature type="region of interest" description="Disordered" evidence="4">
    <location>
        <begin position="484"/>
        <end position="506"/>
    </location>
</feature>
<dbReference type="PANTHER" id="PTHR10644">
    <property type="entry name" value="DNA REPAIR/RNA PROCESSING CPSF FAMILY"/>
    <property type="match status" value="1"/>
</dbReference>
<feature type="compositionally biased region" description="Acidic residues" evidence="4">
    <location>
        <begin position="439"/>
        <end position="452"/>
    </location>
</feature>
<evidence type="ECO:0000313" key="9">
    <source>
        <dbReference type="Proteomes" id="UP001316803"/>
    </source>
</evidence>
<dbReference type="InterPro" id="IPR004871">
    <property type="entry name" value="RSE1/DDB1/CPSF1_C"/>
</dbReference>
<feature type="domain" description="RSE1/DDB1/CPSF1 second beta-propeller" evidence="7">
    <location>
        <begin position="535"/>
        <end position="917"/>
    </location>
</feature>
<dbReference type="GO" id="GO:0006397">
    <property type="term" value="P:mRNA processing"/>
    <property type="evidence" value="ECO:0007669"/>
    <property type="project" value="UniProtKB-KW"/>
</dbReference>
<feature type="domain" description="RSE1/DDB1/CPSF1 C-terminal" evidence="5">
    <location>
        <begin position="991"/>
        <end position="1343"/>
    </location>
</feature>